<evidence type="ECO:0000313" key="1">
    <source>
        <dbReference type="EMBL" id="KAI4339265.1"/>
    </source>
</evidence>
<gene>
    <name evidence="1" type="ORF">MLD38_024224</name>
</gene>
<keyword evidence="2" id="KW-1185">Reference proteome</keyword>
<proteinExistence type="predicted"/>
<reference evidence="2" key="1">
    <citation type="journal article" date="2023" name="Front. Plant Sci.">
        <title>Chromosomal-level genome assembly of Melastoma candidum provides insights into trichome evolution.</title>
        <authorList>
            <person name="Zhong Y."/>
            <person name="Wu W."/>
            <person name="Sun C."/>
            <person name="Zou P."/>
            <person name="Liu Y."/>
            <person name="Dai S."/>
            <person name="Zhou R."/>
        </authorList>
    </citation>
    <scope>NUCLEOTIDE SEQUENCE [LARGE SCALE GENOMIC DNA]</scope>
</reference>
<protein>
    <submittedName>
        <fullName evidence="1">Uncharacterized protein</fullName>
    </submittedName>
</protein>
<evidence type="ECO:0000313" key="2">
    <source>
        <dbReference type="Proteomes" id="UP001057402"/>
    </source>
</evidence>
<sequence>MEEALDRDAIAFVKGKRTKRQRLRSPSEEGEDPGIKKAVVVGVADGFSPSTSEEECNHREAGVMTTTEEEEDMANCLILLAQGDPLRRRDVRLPATTEEDRGFGRFTSRKYLETDTGLGKVGYYVYECKTCNRTFPSFQALGGHRASHKKPKLAPSPAAAIPSSDEEGQPSESKNYSSPSLQFGVSSNVTGNPGKQGKVHECSICGAEFGSGQALGGHMRRHRALPTRTPPPIAIPLLADSAVTTTISLDLDLNLPAPDDRKAENAFLPKQQPATALMFPSPAMVDCHY</sequence>
<comment type="caution">
    <text evidence="1">The sequence shown here is derived from an EMBL/GenBank/DDBJ whole genome shotgun (WGS) entry which is preliminary data.</text>
</comment>
<name>A0ACB9NRN4_9MYRT</name>
<dbReference type="Proteomes" id="UP001057402">
    <property type="component" value="Chromosome 7"/>
</dbReference>
<accession>A0ACB9NRN4</accession>
<dbReference type="EMBL" id="CM042886">
    <property type="protein sequence ID" value="KAI4339265.1"/>
    <property type="molecule type" value="Genomic_DNA"/>
</dbReference>
<organism evidence="1 2">
    <name type="scientific">Melastoma candidum</name>
    <dbReference type="NCBI Taxonomy" id="119954"/>
    <lineage>
        <taxon>Eukaryota</taxon>
        <taxon>Viridiplantae</taxon>
        <taxon>Streptophyta</taxon>
        <taxon>Embryophyta</taxon>
        <taxon>Tracheophyta</taxon>
        <taxon>Spermatophyta</taxon>
        <taxon>Magnoliopsida</taxon>
        <taxon>eudicotyledons</taxon>
        <taxon>Gunneridae</taxon>
        <taxon>Pentapetalae</taxon>
        <taxon>rosids</taxon>
        <taxon>malvids</taxon>
        <taxon>Myrtales</taxon>
        <taxon>Melastomataceae</taxon>
        <taxon>Melastomatoideae</taxon>
        <taxon>Melastomateae</taxon>
        <taxon>Melastoma</taxon>
    </lineage>
</organism>